<gene>
    <name evidence="1" type="primary">A08p009810.1_BraROA</name>
    <name evidence="1" type="ORF">IGI04_030633</name>
</gene>
<sequence>MFRDSVSIYVRSGMSIDVGWVWAVDRRVVFVDGGRRVSVDEQVLLSIDAVRLPMRMLSLVGPEKVSVNSNNGVSIDTPFSPWIDATSDLSIDVPSRECYARKDNQTSICALLSKGKVLASYFITHALRTV</sequence>
<accession>A0ABQ7LRD7</accession>
<comment type="caution">
    <text evidence="1">The sequence shown here is derived from an EMBL/GenBank/DDBJ whole genome shotgun (WGS) entry which is preliminary data.</text>
</comment>
<dbReference type="EMBL" id="JADBGQ010000007">
    <property type="protein sequence ID" value="KAG5389092.1"/>
    <property type="molecule type" value="Genomic_DNA"/>
</dbReference>
<proteinExistence type="predicted"/>
<dbReference type="Proteomes" id="UP000823674">
    <property type="component" value="Chromosome A08"/>
</dbReference>
<name>A0ABQ7LRD7_BRACM</name>
<keyword evidence="2" id="KW-1185">Reference proteome</keyword>
<protein>
    <submittedName>
        <fullName evidence="1">Uncharacterized protein</fullName>
    </submittedName>
</protein>
<evidence type="ECO:0000313" key="2">
    <source>
        <dbReference type="Proteomes" id="UP000823674"/>
    </source>
</evidence>
<reference evidence="1 2" key="1">
    <citation type="submission" date="2021-03" db="EMBL/GenBank/DDBJ databases">
        <authorList>
            <person name="King G.J."/>
            <person name="Bancroft I."/>
            <person name="Baten A."/>
            <person name="Bloomfield J."/>
            <person name="Borpatragohain P."/>
            <person name="He Z."/>
            <person name="Irish N."/>
            <person name="Irwin J."/>
            <person name="Liu K."/>
            <person name="Mauleon R.P."/>
            <person name="Moore J."/>
            <person name="Morris R."/>
            <person name="Ostergaard L."/>
            <person name="Wang B."/>
            <person name="Wells R."/>
        </authorList>
    </citation>
    <scope>NUCLEOTIDE SEQUENCE [LARGE SCALE GENOMIC DNA]</scope>
    <source>
        <strain evidence="1">R-o-18</strain>
        <tissue evidence="1">Leaf</tissue>
    </source>
</reference>
<organism evidence="1 2">
    <name type="scientific">Brassica rapa subsp. trilocularis</name>
    <dbReference type="NCBI Taxonomy" id="1813537"/>
    <lineage>
        <taxon>Eukaryota</taxon>
        <taxon>Viridiplantae</taxon>
        <taxon>Streptophyta</taxon>
        <taxon>Embryophyta</taxon>
        <taxon>Tracheophyta</taxon>
        <taxon>Spermatophyta</taxon>
        <taxon>Magnoliopsida</taxon>
        <taxon>eudicotyledons</taxon>
        <taxon>Gunneridae</taxon>
        <taxon>Pentapetalae</taxon>
        <taxon>rosids</taxon>
        <taxon>malvids</taxon>
        <taxon>Brassicales</taxon>
        <taxon>Brassicaceae</taxon>
        <taxon>Brassiceae</taxon>
        <taxon>Brassica</taxon>
    </lineage>
</organism>
<evidence type="ECO:0000313" key="1">
    <source>
        <dbReference type="EMBL" id="KAG5389092.1"/>
    </source>
</evidence>